<dbReference type="AlphaFoldDB" id="A0AAV5QX02"/>
<proteinExistence type="predicted"/>
<evidence type="ECO:0000256" key="1">
    <source>
        <dbReference type="SAM" id="MobiDB-lite"/>
    </source>
</evidence>
<organism evidence="2 3">
    <name type="scientific">Saccharomycopsis crataegensis</name>
    <dbReference type="NCBI Taxonomy" id="43959"/>
    <lineage>
        <taxon>Eukaryota</taxon>
        <taxon>Fungi</taxon>
        <taxon>Dikarya</taxon>
        <taxon>Ascomycota</taxon>
        <taxon>Saccharomycotina</taxon>
        <taxon>Saccharomycetes</taxon>
        <taxon>Saccharomycopsidaceae</taxon>
        <taxon>Saccharomycopsis</taxon>
    </lineage>
</organism>
<feature type="compositionally biased region" description="Low complexity" evidence="1">
    <location>
        <begin position="60"/>
        <end position="73"/>
    </location>
</feature>
<gene>
    <name evidence="2" type="ORF">DASC09_063550</name>
</gene>
<accession>A0AAV5QX02</accession>
<feature type="compositionally biased region" description="Polar residues" evidence="1">
    <location>
        <begin position="318"/>
        <end position="330"/>
    </location>
</feature>
<feature type="compositionally biased region" description="Low complexity" evidence="1">
    <location>
        <begin position="151"/>
        <end position="165"/>
    </location>
</feature>
<comment type="caution">
    <text evidence="2">The sequence shown here is derived from an EMBL/GenBank/DDBJ whole genome shotgun (WGS) entry which is preliminary data.</text>
</comment>
<sequence length="330" mass="36555">MYRGSGDSLEDIFGTPKKFTTFESNYSDDEDLDHHQEDAHTIAKIKRLSAINCQLSQKEISSPSPSSSPNNTIIPPPTQNVSANIIREDSVVASPFTTTNDLFDDKNSMAEEMNSSINDKNDNIHQKNYTDEVKPIEELNHTDNKMRVSTDTDTLNYNNNNNTPNGYKKPKHKSSLYRSLKKSASYLSDIKFVQKNIISNKIDITEGYIPSTTANTANSQDVGSEDTNSSHSYTLSPPLKDNNQPQSSSRIFRALSTILDTSIDPAKLPPSPQPSQKTSVNSADSGSTKNHKPIAMSEPLRQMSSVSPDAKRVKKTKSLFSFENEGQVSK</sequence>
<keyword evidence="3" id="KW-1185">Reference proteome</keyword>
<dbReference type="RefSeq" id="XP_064856011.1">
    <property type="nucleotide sequence ID" value="XM_064999939.1"/>
</dbReference>
<dbReference type="EMBL" id="BTFZ01000020">
    <property type="protein sequence ID" value="GMM39016.1"/>
    <property type="molecule type" value="Genomic_DNA"/>
</dbReference>
<dbReference type="Proteomes" id="UP001360560">
    <property type="component" value="Unassembled WGS sequence"/>
</dbReference>
<feature type="region of interest" description="Disordered" evidence="1">
    <location>
        <begin position="214"/>
        <end position="247"/>
    </location>
</feature>
<name>A0AAV5QX02_9ASCO</name>
<feature type="region of interest" description="Disordered" evidence="1">
    <location>
        <begin position="262"/>
        <end position="330"/>
    </location>
</feature>
<feature type="compositionally biased region" description="Polar residues" evidence="1">
    <location>
        <begin position="274"/>
        <end position="288"/>
    </location>
</feature>
<dbReference type="GeneID" id="90077004"/>
<evidence type="ECO:0000313" key="3">
    <source>
        <dbReference type="Proteomes" id="UP001360560"/>
    </source>
</evidence>
<protein>
    <submittedName>
        <fullName evidence="2">Uncharacterized protein</fullName>
    </submittedName>
</protein>
<reference evidence="2 3" key="1">
    <citation type="journal article" date="2023" name="Elife">
        <title>Identification of key yeast species and microbe-microbe interactions impacting larval growth of Drosophila in the wild.</title>
        <authorList>
            <person name="Mure A."/>
            <person name="Sugiura Y."/>
            <person name="Maeda R."/>
            <person name="Honda K."/>
            <person name="Sakurai N."/>
            <person name="Takahashi Y."/>
            <person name="Watada M."/>
            <person name="Katoh T."/>
            <person name="Gotoh A."/>
            <person name="Gotoh Y."/>
            <person name="Taniguchi I."/>
            <person name="Nakamura K."/>
            <person name="Hayashi T."/>
            <person name="Katayama T."/>
            <person name="Uemura T."/>
            <person name="Hattori Y."/>
        </authorList>
    </citation>
    <scope>NUCLEOTIDE SEQUENCE [LARGE SCALE GENOMIC DNA]</scope>
    <source>
        <strain evidence="2 3">SC-9</strain>
    </source>
</reference>
<feature type="region of interest" description="Disordered" evidence="1">
    <location>
        <begin position="56"/>
        <end position="79"/>
    </location>
</feature>
<evidence type="ECO:0000313" key="2">
    <source>
        <dbReference type="EMBL" id="GMM39016.1"/>
    </source>
</evidence>
<feature type="region of interest" description="Disordered" evidence="1">
    <location>
        <begin position="150"/>
        <end position="175"/>
    </location>
</feature>